<sequence>MLRTSVVSLPGSVTKGSNLILYLLNCPIKSRRFFSVTSRSVKVVEVGPRDGLQNENTRIPTSLKISLVNKLSKAGLEYIEVSSFVSPKWIPQLSDAADVFRSIERCKQTKYAALVPNYKGLLAALDMKVDEVAVFTAASEVFAQRNINCSIDESIKRFDPIFRKAKEMNVPVRGYVSCALGCPYQGHISPSEVARVVELLWKRGCREISLGDTVGIGSPESMEKLLSAIVGRLGVCPVEALAVHCHNTWGRALDNIDVALDMFGVRTVDASIGGLGGCPYAGDGASGNVATELVVSHLSKKGYTFSQNLRIDQLPEVSCLSSLVRCITEFVVFISSVH</sequence>
<dbReference type="NCBIfam" id="NF004283">
    <property type="entry name" value="PRK05692.1"/>
    <property type="match status" value="1"/>
</dbReference>
<evidence type="ECO:0000256" key="3">
    <source>
        <dbReference type="ARBA" id="ARBA00012910"/>
    </source>
</evidence>
<dbReference type="EC" id="4.1.3.4" evidence="3"/>
<evidence type="ECO:0000256" key="5">
    <source>
        <dbReference type="ARBA" id="ARBA00023239"/>
    </source>
</evidence>
<comment type="similarity">
    <text evidence="2">Belongs to the HMG-CoA lyase family.</text>
</comment>
<keyword evidence="5" id="KW-0456">Lyase</keyword>
<evidence type="ECO:0000256" key="4">
    <source>
        <dbReference type="ARBA" id="ARBA00022723"/>
    </source>
</evidence>
<dbReference type="InterPro" id="IPR013785">
    <property type="entry name" value="Aldolase_TIM"/>
</dbReference>
<dbReference type="AlphaFoldDB" id="A0AAV2TCY3"/>
<proteinExistence type="inferred from homology"/>
<evidence type="ECO:0000256" key="6">
    <source>
        <dbReference type="ARBA" id="ARBA00049877"/>
    </source>
</evidence>
<dbReference type="FunFam" id="3.20.20.70:FF:000071">
    <property type="entry name" value="Hydroxymethylglutaryl-CoA lyase"/>
    <property type="match status" value="1"/>
</dbReference>
<organism evidence="8 9">
    <name type="scientific">Calicophoron daubneyi</name>
    <name type="common">Rumen fluke</name>
    <name type="synonym">Paramphistomum daubneyi</name>
    <dbReference type="NCBI Taxonomy" id="300641"/>
    <lineage>
        <taxon>Eukaryota</taxon>
        <taxon>Metazoa</taxon>
        <taxon>Spiralia</taxon>
        <taxon>Lophotrochozoa</taxon>
        <taxon>Platyhelminthes</taxon>
        <taxon>Trematoda</taxon>
        <taxon>Digenea</taxon>
        <taxon>Plagiorchiida</taxon>
        <taxon>Pronocephalata</taxon>
        <taxon>Paramphistomoidea</taxon>
        <taxon>Paramphistomidae</taxon>
        <taxon>Calicophoron</taxon>
    </lineage>
</organism>
<dbReference type="PANTHER" id="PTHR42738:SF7">
    <property type="entry name" value="HYDROXYMETHYLGLUTARYL-COA LYASE"/>
    <property type="match status" value="1"/>
</dbReference>
<accession>A0AAV2TCY3</accession>
<evidence type="ECO:0000259" key="7">
    <source>
        <dbReference type="PROSITE" id="PS50991"/>
    </source>
</evidence>
<dbReference type="EMBL" id="CAXLJL010000245">
    <property type="protein sequence ID" value="CAL5135020.1"/>
    <property type="molecule type" value="Genomic_DNA"/>
</dbReference>
<dbReference type="Gene3D" id="3.20.20.70">
    <property type="entry name" value="Aldolase class I"/>
    <property type="match status" value="1"/>
</dbReference>
<evidence type="ECO:0000313" key="9">
    <source>
        <dbReference type="Proteomes" id="UP001497525"/>
    </source>
</evidence>
<reference evidence="8" key="1">
    <citation type="submission" date="2024-06" db="EMBL/GenBank/DDBJ databases">
        <authorList>
            <person name="Liu X."/>
            <person name="Lenzi L."/>
            <person name="Haldenby T S."/>
            <person name="Uol C."/>
        </authorList>
    </citation>
    <scope>NUCLEOTIDE SEQUENCE</scope>
</reference>
<comment type="pathway">
    <text evidence="1">Metabolic intermediate metabolism; (S)-3-hydroxy-3-methylglutaryl-CoA degradation; acetoacetate from (S)-3-hydroxy-3-methylglutaryl-CoA: step 1/1.</text>
</comment>
<comment type="catalytic activity">
    <reaction evidence="6">
        <text>(3S)-3-hydroxy-3-methylglutaryl-CoA = acetoacetate + acetyl-CoA</text>
        <dbReference type="Rhea" id="RHEA:24404"/>
        <dbReference type="ChEBI" id="CHEBI:13705"/>
        <dbReference type="ChEBI" id="CHEBI:43074"/>
        <dbReference type="ChEBI" id="CHEBI:57288"/>
        <dbReference type="EC" id="4.1.3.4"/>
    </reaction>
</comment>
<evidence type="ECO:0000313" key="8">
    <source>
        <dbReference type="EMBL" id="CAL5135020.1"/>
    </source>
</evidence>
<dbReference type="GO" id="GO:0006552">
    <property type="term" value="P:L-leucine catabolic process"/>
    <property type="evidence" value="ECO:0007669"/>
    <property type="project" value="TreeGrafter"/>
</dbReference>
<dbReference type="GO" id="GO:0004419">
    <property type="term" value="F:hydroxymethylglutaryl-CoA lyase activity"/>
    <property type="evidence" value="ECO:0007669"/>
    <property type="project" value="UniProtKB-EC"/>
</dbReference>
<dbReference type="Pfam" id="PF00682">
    <property type="entry name" value="HMGL-like"/>
    <property type="match status" value="1"/>
</dbReference>
<dbReference type="GO" id="GO:0046951">
    <property type="term" value="P:ketone body biosynthetic process"/>
    <property type="evidence" value="ECO:0007669"/>
    <property type="project" value="TreeGrafter"/>
</dbReference>
<evidence type="ECO:0000256" key="1">
    <source>
        <dbReference type="ARBA" id="ARBA00005143"/>
    </source>
</evidence>
<feature type="domain" description="Pyruvate carboxyltransferase" evidence="7">
    <location>
        <begin position="41"/>
        <end position="315"/>
    </location>
</feature>
<dbReference type="InterPro" id="IPR043594">
    <property type="entry name" value="HMGL"/>
</dbReference>
<name>A0AAV2TCY3_CALDB</name>
<dbReference type="InterPro" id="IPR000891">
    <property type="entry name" value="PYR_CT"/>
</dbReference>
<comment type="caution">
    <text evidence="8">The sequence shown here is derived from an EMBL/GenBank/DDBJ whole genome shotgun (WGS) entry which is preliminary data.</text>
</comment>
<dbReference type="PROSITE" id="PS50991">
    <property type="entry name" value="PYR_CT"/>
    <property type="match status" value="1"/>
</dbReference>
<dbReference type="SUPFAM" id="SSF51569">
    <property type="entry name" value="Aldolase"/>
    <property type="match status" value="1"/>
</dbReference>
<dbReference type="CDD" id="cd07938">
    <property type="entry name" value="DRE_TIM_HMGL"/>
    <property type="match status" value="1"/>
</dbReference>
<evidence type="ECO:0000256" key="2">
    <source>
        <dbReference type="ARBA" id="ARBA00009405"/>
    </source>
</evidence>
<dbReference type="GO" id="GO:0046872">
    <property type="term" value="F:metal ion binding"/>
    <property type="evidence" value="ECO:0007669"/>
    <property type="project" value="UniProtKB-KW"/>
</dbReference>
<protein>
    <recommendedName>
        <fullName evidence="3">hydroxymethylglutaryl-CoA lyase</fullName>
        <ecNumber evidence="3">4.1.3.4</ecNumber>
    </recommendedName>
</protein>
<dbReference type="Proteomes" id="UP001497525">
    <property type="component" value="Unassembled WGS sequence"/>
</dbReference>
<dbReference type="PANTHER" id="PTHR42738">
    <property type="entry name" value="HYDROXYMETHYLGLUTARYL-COA LYASE"/>
    <property type="match status" value="1"/>
</dbReference>
<gene>
    <name evidence="8" type="ORF">CDAUBV1_LOCUS9094</name>
</gene>
<keyword evidence="4" id="KW-0479">Metal-binding</keyword>